<gene>
    <name evidence="1" type="ORF">CCAX7_10760</name>
</gene>
<accession>A0A402CUM4</accession>
<evidence type="ECO:0000313" key="1">
    <source>
        <dbReference type="EMBL" id="BDI29025.1"/>
    </source>
</evidence>
<dbReference type="RefSeq" id="WP_119321072.1">
    <property type="nucleotide sequence ID" value="NZ_AP025739.1"/>
</dbReference>
<organism evidence="1 2">
    <name type="scientific">Capsulimonas corticalis</name>
    <dbReference type="NCBI Taxonomy" id="2219043"/>
    <lineage>
        <taxon>Bacteria</taxon>
        <taxon>Bacillati</taxon>
        <taxon>Armatimonadota</taxon>
        <taxon>Armatimonadia</taxon>
        <taxon>Capsulimonadales</taxon>
        <taxon>Capsulimonadaceae</taxon>
        <taxon>Capsulimonas</taxon>
    </lineage>
</organism>
<name>A0A402CUM4_9BACT</name>
<dbReference type="EMBL" id="AP025739">
    <property type="protein sequence ID" value="BDI29025.1"/>
    <property type="molecule type" value="Genomic_DNA"/>
</dbReference>
<reference evidence="1 2" key="1">
    <citation type="journal article" date="2019" name="Int. J. Syst. Evol. Microbiol.">
        <title>Capsulimonas corticalis gen. nov., sp. nov., an aerobic capsulated bacterium, of a novel bacterial order, Capsulimonadales ord. nov., of the class Armatimonadia of the phylum Armatimonadetes.</title>
        <authorList>
            <person name="Li J."/>
            <person name="Kudo C."/>
            <person name="Tonouchi A."/>
        </authorList>
    </citation>
    <scope>NUCLEOTIDE SEQUENCE [LARGE SCALE GENOMIC DNA]</scope>
    <source>
        <strain evidence="1 2">AX-7</strain>
    </source>
</reference>
<protein>
    <submittedName>
        <fullName evidence="1">Uncharacterized protein</fullName>
    </submittedName>
</protein>
<keyword evidence="2" id="KW-1185">Reference proteome</keyword>
<dbReference type="KEGG" id="ccot:CCAX7_10760"/>
<evidence type="ECO:0000313" key="2">
    <source>
        <dbReference type="Proteomes" id="UP000287394"/>
    </source>
</evidence>
<sequence length="139" mass="14440">MTGDNTGEIREKLGWGSALAIAGAALLIAGIVWGVPFLARRAAAGDLSGVPAQTASGSVRDINVAVGHAGGGGMHNAVTLEFAHRKVFYILPETSRWIPVIGEPVLVRYRVGRNSGVAQIDSVTSTSPAAKWAPPLRKS</sequence>
<proteinExistence type="predicted"/>
<dbReference type="Proteomes" id="UP000287394">
    <property type="component" value="Chromosome"/>
</dbReference>
<dbReference type="AlphaFoldDB" id="A0A402CUM4"/>